<feature type="compositionally biased region" description="Polar residues" evidence="4">
    <location>
        <begin position="1"/>
        <end position="17"/>
    </location>
</feature>
<evidence type="ECO:0000256" key="1">
    <source>
        <dbReference type="ARBA" id="ARBA00023015"/>
    </source>
</evidence>
<dbReference type="Pfam" id="PF00392">
    <property type="entry name" value="GntR"/>
    <property type="match status" value="1"/>
</dbReference>
<evidence type="ECO:0000313" key="7">
    <source>
        <dbReference type="Proteomes" id="UP000256794"/>
    </source>
</evidence>
<dbReference type="InterPro" id="IPR008920">
    <property type="entry name" value="TF_FadR/GntR_C"/>
</dbReference>
<name>A0AAQ0HGG2_PARVE</name>
<dbReference type="Pfam" id="PF07729">
    <property type="entry name" value="FCD"/>
    <property type="match status" value="1"/>
</dbReference>
<evidence type="ECO:0000259" key="5">
    <source>
        <dbReference type="PROSITE" id="PS50949"/>
    </source>
</evidence>
<dbReference type="GO" id="GO:0003677">
    <property type="term" value="F:DNA binding"/>
    <property type="evidence" value="ECO:0007669"/>
    <property type="project" value="UniProtKB-KW"/>
</dbReference>
<dbReference type="SMART" id="SM00345">
    <property type="entry name" value="HTH_GNTR"/>
    <property type="match status" value="1"/>
</dbReference>
<dbReference type="InterPro" id="IPR000524">
    <property type="entry name" value="Tscrpt_reg_HTH_GntR"/>
</dbReference>
<feature type="domain" description="HTH gntR-type" evidence="5">
    <location>
        <begin position="26"/>
        <end position="93"/>
    </location>
</feature>
<keyword evidence="7" id="KW-1185">Reference proteome</keyword>
<dbReference type="Proteomes" id="UP000256794">
    <property type="component" value="Unassembled WGS sequence"/>
</dbReference>
<sequence length="251" mass="27175">MTGATRQKSEESGQPGTSGIRFLKGNSLSELVRHEIEAMIVAGHFAPNERINEMSLAAQCGVSRAPVREACRALAAVGLLEYIPNRGLFVRQMDEAELREVDIARGFAFGAVAWSLAENATPAQLHELRGHILGMDEAVAADDVSAYYPLNVAFHTALCEMCGNRRLANTYQGFARELHVQRFRGLSAPASLHLSNREHGQIVEAIAAGDPQAAFDAARGHVMNGYARILEQRRAMEEGQAGGTAENPPPE</sequence>
<reference evidence="6 7" key="1">
    <citation type="submission" date="2018-08" db="EMBL/GenBank/DDBJ databases">
        <title>Genomic Encyclopedia of Archaeal and Bacterial Type Strains, Phase II (KMG-II): from individual species to whole genera.</title>
        <authorList>
            <person name="Goeker M."/>
        </authorList>
    </citation>
    <scope>NUCLEOTIDE SEQUENCE [LARGE SCALE GENOMIC DNA]</scope>
    <source>
        <strain evidence="6 7">DSM 582</strain>
    </source>
</reference>
<dbReference type="SMART" id="SM00895">
    <property type="entry name" value="FCD"/>
    <property type="match status" value="1"/>
</dbReference>
<gene>
    <name evidence="6" type="ORF">ATH84_101944</name>
</gene>
<dbReference type="PANTHER" id="PTHR43537">
    <property type="entry name" value="TRANSCRIPTIONAL REGULATOR, GNTR FAMILY"/>
    <property type="match status" value="1"/>
</dbReference>
<evidence type="ECO:0000313" key="6">
    <source>
        <dbReference type="EMBL" id="REG45776.1"/>
    </source>
</evidence>
<dbReference type="Gene3D" id="1.20.120.530">
    <property type="entry name" value="GntR ligand-binding domain-like"/>
    <property type="match status" value="1"/>
</dbReference>
<accession>A0AAQ0HGG2</accession>
<evidence type="ECO:0000256" key="2">
    <source>
        <dbReference type="ARBA" id="ARBA00023125"/>
    </source>
</evidence>
<dbReference type="InterPro" id="IPR036390">
    <property type="entry name" value="WH_DNA-bd_sf"/>
</dbReference>
<keyword evidence="2 6" id="KW-0238">DNA-binding</keyword>
<proteinExistence type="predicted"/>
<dbReference type="GO" id="GO:0003700">
    <property type="term" value="F:DNA-binding transcription factor activity"/>
    <property type="evidence" value="ECO:0007669"/>
    <property type="project" value="InterPro"/>
</dbReference>
<dbReference type="Gene3D" id="1.10.10.10">
    <property type="entry name" value="Winged helix-like DNA-binding domain superfamily/Winged helix DNA-binding domain"/>
    <property type="match status" value="1"/>
</dbReference>
<dbReference type="RefSeq" id="WP_052095822.1">
    <property type="nucleotide sequence ID" value="NZ_CP035286.1"/>
</dbReference>
<dbReference type="PROSITE" id="PS50949">
    <property type="entry name" value="HTH_GNTR"/>
    <property type="match status" value="1"/>
</dbReference>
<dbReference type="AlphaFoldDB" id="A0AAQ0HGG2"/>
<feature type="region of interest" description="Disordered" evidence="4">
    <location>
        <begin position="1"/>
        <end position="21"/>
    </location>
</feature>
<protein>
    <submittedName>
        <fullName evidence="6">DNA-binding GntR family transcriptional regulator</fullName>
    </submittedName>
</protein>
<keyword evidence="3" id="KW-0804">Transcription</keyword>
<dbReference type="SUPFAM" id="SSF48008">
    <property type="entry name" value="GntR ligand-binding domain-like"/>
    <property type="match status" value="1"/>
</dbReference>
<dbReference type="InterPro" id="IPR011711">
    <property type="entry name" value="GntR_C"/>
</dbReference>
<dbReference type="PANTHER" id="PTHR43537:SF24">
    <property type="entry name" value="GLUCONATE OPERON TRANSCRIPTIONAL REPRESSOR"/>
    <property type="match status" value="1"/>
</dbReference>
<keyword evidence="1" id="KW-0805">Transcription regulation</keyword>
<evidence type="ECO:0000256" key="3">
    <source>
        <dbReference type="ARBA" id="ARBA00023163"/>
    </source>
</evidence>
<dbReference type="SUPFAM" id="SSF46785">
    <property type="entry name" value="Winged helix' DNA-binding domain"/>
    <property type="match status" value="1"/>
</dbReference>
<dbReference type="InterPro" id="IPR036388">
    <property type="entry name" value="WH-like_DNA-bd_sf"/>
</dbReference>
<organism evidence="6 7">
    <name type="scientific">Paracoccus versutus</name>
    <name type="common">Thiobacillus versutus</name>
    <dbReference type="NCBI Taxonomy" id="34007"/>
    <lineage>
        <taxon>Bacteria</taxon>
        <taxon>Pseudomonadati</taxon>
        <taxon>Pseudomonadota</taxon>
        <taxon>Alphaproteobacteria</taxon>
        <taxon>Rhodobacterales</taxon>
        <taxon>Paracoccaceae</taxon>
        <taxon>Paracoccus</taxon>
    </lineage>
</organism>
<evidence type="ECO:0000256" key="4">
    <source>
        <dbReference type="SAM" id="MobiDB-lite"/>
    </source>
</evidence>
<comment type="caution">
    <text evidence="6">The sequence shown here is derived from an EMBL/GenBank/DDBJ whole genome shotgun (WGS) entry which is preliminary data.</text>
</comment>
<dbReference type="EMBL" id="QUMX01000019">
    <property type="protein sequence ID" value="REG45776.1"/>
    <property type="molecule type" value="Genomic_DNA"/>
</dbReference>
<dbReference type="CDD" id="cd07377">
    <property type="entry name" value="WHTH_GntR"/>
    <property type="match status" value="1"/>
</dbReference>